<dbReference type="EMBL" id="QGDQ01000001">
    <property type="protein sequence ID" value="PWJ56058.1"/>
    <property type="molecule type" value="Genomic_DNA"/>
</dbReference>
<feature type="chain" id="PRO_5016249155" description="non-specific protein-tyrosine kinase" evidence="18">
    <location>
        <begin position="35"/>
        <end position="503"/>
    </location>
</feature>
<evidence type="ECO:0000256" key="17">
    <source>
        <dbReference type="SAM" id="MobiDB-lite"/>
    </source>
</evidence>
<evidence type="ECO:0000256" key="14">
    <source>
        <dbReference type="ARBA" id="ARBA00023136"/>
    </source>
</evidence>
<keyword evidence="22" id="KW-1185">Reference proteome</keyword>
<evidence type="ECO:0000259" key="20">
    <source>
        <dbReference type="Pfam" id="PF13614"/>
    </source>
</evidence>
<comment type="similarity">
    <text evidence="2">Belongs to the CpsC/CapA family.</text>
</comment>
<dbReference type="NCBIfam" id="TIGR01007">
    <property type="entry name" value="eps_fam"/>
    <property type="match status" value="1"/>
</dbReference>
<evidence type="ECO:0000256" key="18">
    <source>
        <dbReference type="SAM" id="SignalP"/>
    </source>
</evidence>
<dbReference type="InterPro" id="IPR027417">
    <property type="entry name" value="P-loop_NTPase"/>
</dbReference>
<feature type="compositionally biased region" description="Low complexity" evidence="17">
    <location>
        <begin position="492"/>
        <end position="503"/>
    </location>
</feature>
<dbReference type="GO" id="GO:0042802">
    <property type="term" value="F:identical protein binding"/>
    <property type="evidence" value="ECO:0007669"/>
    <property type="project" value="UniProtKB-ARBA"/>
</dbReference>
<feature type="domain" description="Polysaccharide chain length determinant N-terminal" evidence="19">
    <location>
        <begin position="2"/>
        <end position="89"/>
    </location>
</feature>
<dbReference type="InterPro" id="IPR025669">
    <property type="entry name" value="AAA_dom"/>
</dbReference>
<dbReference type="InterPro" id="IPR050445">
    <property type="entry name" value="Bact_polysacc_biosynth/exp"/>
</dbReference>
<proteinExistence type="inferred from homology"/>
<keyword evidence="12" id="KW-0067">ATP-binding</keyword>
<dbReference type="GO" id="GO:0004715">
    <property type="term" value="F:non-membrane spanning protein tyrosine kinase activity"/>
    <property type="evidence" value="ECO:0007669"/>
    <property type="project" value="UniProtKB-EC"/>
</dbReference>
<keyword evidence="11" id="KW-0418">Kinase</keyword>
<name>A0A316AFM9_9ACTN</name>
<dbReference type="PANTHER" id="PTHR32309:SF13">
    <property type="entry name" value="FERRIC ENTEROBACTIN TRANSPORT PROTEIN FEPE"/>
    <property type="match status" value="1"/>
</dbReference>
<dbReference type="GO" id="GO:0005886">
    <property type="term" value="C:plasma membrane"/>
    <property type="evidence" value="ECO:0007669"/>
    <property type="project" value="UniProtKB-SubCell"/>
</dbReference>
<evidence type="ECO:0000256" key="13">
    <source>
        <dbReference type="ARBA" id="ARBA00022989"/>
    </source>
</evidence>
<evidence type="ECO:0000256" key="6">
    <source>
        <dbReference type="ARBA" id="ARBA00022475"/>
    </source>
</evidence>
<dbReference type="EC" id="2.7.10.2" evidence="5"/>
<dbReference type="InterPro" id="IPR003856">
    <property type="entry name" value="LPS_length_determ_N"/>
</dbReference>
<evidence type="ECO:0000256" key="1">
    <source>
        <dbReference type="ARBA" id="ARBA00004429"/>
    </source>
</evidence>
<evidence type="ECO:0000256" key="11">
    <source>
        <dbReference type="ARBA" id="ARBA00022777"/>
    </source>
</evidence>
<dbReference type="Pfam" id="PF02706">
    <property type="entry name" value="Wzz"/>
    <property type="match status" value="1"/>
</dbReference>
<organism evidence="21 22">
    <name type="scientific">Quadrisphaera granulorum</name>
    <dbReference type="NCBI Taxonomy" id="317664"/>
    <lineage>
        <taxon>Bacteria</taxon>
        <taxon>Bacillati</taxon>
        <taxon>Actinomycetota</taxon>
        <taxon>Actinomycetes</taxon>
        <taxon>Kineosporiales</taxon>
        <taxon>Kineosporiaceae</taxon>
        <taxon>Quadrisphaera</taxon>
    </lineage>
</organism>
<dbReference type="RefSeq" id="WP_109772289.1">
    <property type="nucleotide sequence ID" value="NZ_QGDQ01000001.1"/>
</dbReference>
<evidence type="ECO:0000259" key="19">
    <source>
        <dbReference type="Pfam" id="PF02706"/>
    </source>
</evidence>
<reference evidence="21 22" key="1">
    <citation type="submission" date="2018-03" db="EMBL/GenBank/DDBJ databases">
        <title>Genomic Encyclopedia of Archaeal and Bacterial Type Strains, Phase II (KMG-II): from individual species to whole genera.</title>
        <authorList>
            <person name="Goeker M."/>
        </authorList>
    </citation>
    <scope>NUCLEOTIDE SEQUENCE [LARGE SCALE GENOMIC DNA]</scope>
    <source>
        <strain evidence="21 22">DSM 44889</strain>
    </source>
</reference>
<evidence type="ECO:0000256" key="12">
    <source>
        <dbReference type="ARBA" id="ARBA00022840"/>
    </source>
</evidence>
<evidence type="ECO:0000256" key="5">
    <source>
        <dbReference type="ARBA" id="ARBA00011903"/>
    </source>
</evidence>
<comment type="similarity">
    <text evidence="3">Belongs to the CpsD/CapB family.</text>
</comment>
<protein>
    <recommendedName>
        <fullName evidence="5">non-specific protein-tyrosine kinase</fullName>
        <ecNumber evidence="5">2.7.10.2</ecNumber>
    </recommendedName>
</protein>
<dbReference type="OrthoDB" id="9812433at2"/>
<evidence type="ECO:0000256" key="3">
    <source>
        <dbReference type="ARBA" id="ARBA00007316"/>
    </source>
</evidence>
<dbReference type="Proteomes" id="UP000245469">
    <property type="component" value="Unassembled WGS sequence"/>
</dbReference>
<gene>
    <name evidence="21" type="ORF">BXY45_10132</name>
</gene>
<evidence type="ECO:0000256" key="8">
    <source>
        <dbReference type="ARBA" id="ARBA00022679"/>
    </source>
</evidence>
<keyword evidence="13" id="KW-1133">Transmembrane helix</keyword>
<dbReference type="PANTHER" id="PTHR32309">
    <property type="entry name" value="TYROSINE-PROTEIN KINASE"/>
    <property type="match status" value="1"/>
</dbReference>
<evidence type="ECO:0000256" key="15">
    <source>
        <dbReference type="ARBA" id="ARBA00023137"/>
    </source>
</evidence>
<keyword evidence="15" id="KW-0829">Tyrosine-protein kinase</keyword>
<evidence type="ECO:0000256" key="9">
    <source>
        <dbReference type="ARBA" id="ARBA00022692"/>
    </source>
</evidence>
<evidence type="ECO:0000313" key="21">
    <source>
        <dbReference type="EMBL" id="PWJ56058.1"/>
    </source>
</evidence>
<dbReference type="FunFam" id="3.40.50.300:FF:000527">
    <property type="entry name" value="Tyrosine-protein kinase etk"/>
    <property type="match status" value="1"/>
</dbReference>
<dbReference type="SUPFAM" id="SSF52540">
    <property type="entry name" value="P-loop containing nucleoside triphosphate hydrolases"/>
    <property type="match status" value="1"/>
</dbReference>
<dbReference type="GO" id="GO:0005524">
    <property type="term" value="F:ATP binding"/>
    <property type="evidence" value="ECO:0007669"/>
    <property type="project" value="UniProtKB-KW"/>
</dbReference>
<feature type="region of interest" description="Disordered" evidence="17">
    <location>
        <begin position="456"/>
        <end position="503"/>
    </location>
</feature>
<evidence type="ECO:0000256" key="7">
    <source>
        <dbReference type="ARBA" id="ARBA00022519"/>
    </source>
</evidence>
<evidence type="ECO:0000256" key="16">
    <source>
        <dbReference type="ARBA" id="ARBA00051245"/>
    </source>
</evidence>
<keyword evidence="10" id="KW-0547">Nucleotide-binding</keyword>
<comment type="caution">
    <text evidence="21">The sequence shown here is derived from an EMBL/GenBank/DDBJ whole genome shotgun (WGS) entry which is preliminary data.</text>
</comment>
<keyword evidence="18" id="KW-0732">Signal</keyword>
<dbReference type="CDD" id="cd05387">
    <property type="entry name" value="BY-kinase"/>
    <property type="match status" value="1"/>
</dbReference>
<comment type="similarity">
    <text evidence="4">Belongs to the etk/wzc family.</text>
</comment>
<keyword evidence="14" id="KW-0472">Membrane</keyword>
<keyword evidence="7" id="KW-0997">Cell inner membrane</keyword>
<comment type="catalytic activity">
    <reaction evidence="16">
        <text>L-tyrosyl-[protein] + ATP = O-phospho-L-tyrosyl-[protein] + ADP + H(+)</text>
        <dbReference type="Rhea" id="RHEA:10596"/>
        <dbReference type="Rhea" id="RHEA-COMP:10136"/>
        <dbReference type="Rhea" id="RHEA-COMP:20101"/>
        <dbReference type="ChEBI" id="CHEBI:15378"/>
        <dbReference type="ChEBI" id="CHEBI:30616"/>
        <dbReference type="ChEBI" id="CHEBI:46858"/>
        <dbReference type="ChEBI" id="CHEBI:61978"/>
        <dbReference type="ChEBI" id="CHEBI:456216"/>
        <dbReference type="EC" id="2.7.10.2"/>
    </reaction>
</comment>
<dbReference type="InterPro" id="IPR005702">
    <property type="entry name" value="Wzc-like_C"/>
</dbReference>
<keyword evidence="9" id="KW-0812">Transmembrane</keyword>
<feature type="signal peptide" evidence="18">
    <location>
        <begin position="1"/>
        <end position="34"/>
    </location>
</feature>
<dbReference type="Pfam" id="PF13614">
    <property type="entry name" value="AAA_31"/>
    <property type="match status" value="1"/>
</dbReference>
<comment type="subcellular location">
    <subcellularLocation>
        <location evidence="1">Cell inner membrane</location>
        <topology evidence="1">Multi-pass membrane protein</topology>
    </subcellularLocation>
</comment>
<keyword evidence="8" id="KW-0808">Transferase</keyword>
<accession>A0A316AFM9</accession>
<evidence type="ECO:0000256" key="10">
    <source>
        <dbReference type="ARBA" id="ARBA00022741"/>
    </source>
</evidence>
<dbReference type="Gene3D" id="3.40.50.300">
    <property type="entry name" value="P-loop containing nucleotide triphosphate hydrolases"/>
    <property type="match status" value="1"/>
</dbReference>
<evidence type="ECO:0000313" key="22">
    <source>
        <dbReference type="Proteomes" id="UP000245469"/>
    </source>
</evidence>
<keyword evidence="6" id="KW-1003">Cell membrane</keyword>
<evidence type="ECO:0000256" key="2">
    <source>
        <dbReference type="ARBA" id="ARBA00006683"/>
    </source>
</evidence>
<feature type="domain" description="AAA" evidence="20">
    <location>
        <begin position="269"/>
        <end position="388"/>
    </location>
</feature>
<sequence>MELTDYLRVLRKRWLSIVVLTALALAGAAAATLAATPEYQAETRLFVRAQGQGSVSDLQQGNNFVQQSVQSYADVARTDIVLGPVISELGLQTTPGRLAQQITAEAPLDTVLINITVTDPSPQQAAQIANAVGASLITTVATLEGNGTGTATPVQLTTTQPAVVPAAPSSPNAPLNLALGLLVGLAVGVGLAVLRETLDTTVRGEQDLSQLGLPVLAGMPYDDEAREHPLVVVDQPRGVRAECFRQLRTNLHFATAASGARSVVVTSSLEGEGKSTTAINLALTMAGAGIRVVLVDADLRRPMVATYLGLEGAAGLTTVLVGQASLDDVLQPWGDFEGLSVLTSGGVPPNPSELLASDHMTKLLHELEQRFDVVLLDGAPLLAVTDSAVLSEVVGGALLVVGSGRARRPQVARALQALSAVEATVLGAVVTMLPTKGVDAYQTYAYKYQPLDALKTPKSRRSRAPRSGGETVTGELPAEGGASAPRRPRPAGPRTTRSGSAER</sequence>
<evidence type="ECO:0000256" key="4">
    <source>
        <dbReference type="ARBA" id="ARBA00008883"/>
    </source>
</evidence>
<dbReference type="AlphaFoldDB" id="A0A316AFM9"/>